<gene>
    <name evidence="1" type="primary">gn00453</name>
    <name evidence="1" type="ORF">PR202_gn00453</name>
</gene>
<keyword evidence="2" id="KW-1185">Reference proteome</keyword>
<sequence>MAVETELGNGKNTFFWRDKWIMGQRLEDLSPLIYSMIPKRISNKRIVHDALTDMRWIQDIHGILTIEVSTQRTGDLQKALNLTVVLGVWTLWRYRNDCVFNGRSPNIASALTMAGEEKCLWSLAGAKAPAGLPTLGEESF</sequence>
<dbReference type="EMBL" id="BQKI01000213">
    <property type="protein sequence ID" value="GJN41123.1"/>
    <property type="molecule type" value="Genomic_DNA"/>
</dbReference>
<protein>
    <submittedName>
        <fullName evidence="1">Uncharacterized protein</fullName>
    </submittedName>
</protein>
<name>A0AAV5G2L0_ELECO</name>
<dbReference type="AlphaFoldDB" id="A0AAV5G2L0"/>
<evidence type="ECO:0000313" key="2">
    <source>
        <dbReference type="Proteomes" id="UP001054889"/>
    </source>
</evidence>
<comment type="caution">
    <text evidence="1">The sequence shown here is derived from an EMBL/GenBank/DDBJ whole genome shotgun (WGS) entry which is preliminary data.</text>
</comment>
<reference evidence="1" key="1">
    <citation type="journal article" date="2018" name="DNA Res.">
        <title>Multiple hybrid de novo genome assembly of finger millet, an orphan allotetraploid crop.</title>
        <authorList>
            <person name="Hatakeyama M."/>
            <person name="Aluri S."/>
            <person name="Balachadran M.T."/>
            <person name="Sivarajan S.R."/>
            <person name="Patrignani A."/>
            <person name="Gruter S."/>
            <person name="Poveda L."/>
            <person name="Shimizu-Inatsugi R."/>
            <person name="Baeten J."/>
            <person name="Francoijs K.J."/>
            <person name="Nataraja K.N."/>
            <person name="Reddy Y.A.N."/>
            <person name="Phadnis S."/>
            <person name="Ravikumar R.L."/>
            <person name="Schlapbach R."/>
            <person name="Sreeman S.M."/>
            <person name="Shimizu K.K."/>
        </authorList>
    </citation>
    <scope>NUCLEOTIDE SEQUENCE</scope>
</reference>
<evidence type="ECO:0000313" key="1">
    <source>
        <dbReference type="EMBL" id="GJN41123.1"/>
    </source>
</evidence>
<proteinExistence type="predicted"/>
<reference evidence="1" key="2">
    <citation type="submission" date="2021-12" db="EMBL/GenBank/DDBJ databases">
        <title>Resequencing data analysis of finger millet.</title>
        <authorList>
            <person name="Hatakeyama M."/>
            <person name="Aluri S."/>
            <person name="Balachadran M.T."/>
            <person name="Sivarajan S.R."/>
            <person name="Poveda L."/>
            <person name="Shimizu-Inatsugi R."/>
            <person name="Schlapbach R."/>
            <person name="Sreeman S.M."/>
            <person name="Shimizu K.K."/>
        </authorList>
    </citation>
    <scope>NUCLEOTIDE SEQUENCE</scope>
</reference>
<accession>A0AAV5G2L0</accession>
<organism evidence="1 2">
    <name type="scientific">Eleusine coracana subsp. coracana</name>
    <dbReference type="NCBI Taxonomy" id="191504"/>
    <lineage>
        <taxon>Eukaryota</taxon>
        <taxon>Viridiplantae</taxon>
        <taxon>Streptophyta</taxon>
        <taxon>Embryophyta</taxon>
        <taxon>Tracheophyta</taxon>
        <taxon>Spermatophyta</taxon>
        <taxon>Magnoliopsida</taxon>
        <taxon>Liliopsida</taxon>
        <taxon>Poales</taxon>
        <taxon>Poaceae</taxon>
        <taxon>PACMAD clade</taxon>
        <taxon>Chloridoideae</taxon>
        <taxon>Cynodonteae</taxon>
        <taxon>Eleusininae</taxon>
        <taxon>Eleusine</taxon>
    </lineage>
</organism>
<dbReference type="Proteomes" id="UP001054889">
    <property type="component" value="Unassembled WGS sequence"/>
</dbReference>